<reference evidence="2 3" key="1">
    <citation type="submission" date="2019-07" db="EMBL/GenBank/DDBJ databases">
        <authorList>
            <person name="Hibberd C M."/>
            <person name="Gehrig L. J."/>
            <person name="Chang H.-W."/>
            <person name="Venkatesh S."/>
        </authorList>
    </citation>
    <scope>NUCLEOTIDE SEQUENCE [LARGE SCALE GENOMIC DNA]</scope>
    <source>
        <strain evidence="2">Dorea_formicigenerans_SSTS_Bg7063</strain>
    </source>
</reference>
<sequence>MKMNKIYGLCAVQLVGVGVQLMNRVAGSIIVFLSVIGIILFVAREDMERRKYKTCPKCKTQILKKARICPKCGNQYMQAVSEEALMEMIEQRCVEEEERTSEMIDCDFEEIEEVAVDTFTSFDGDIQEFLEKKDSQENILTVN</sequence>
<dbReference type="RefSeq" id="WP_144124653.1">
    <property type="nucleotide sequence ID" value="NZ_CABHNI010000032.1"/>
</dbReference>
<evidence type="ECO:0000256" key="1">
    <source>
        <dbReference type="SAM" id="Phobius"/>
    </source>
</evidence>
<dbReference type="EMBL" id="CABHNI010000032">
    <property type="protein sequence ID" value="VUX11055.1"/>
    <property type="molecule type" value="Genomic_DNA"/>
</dbReference>
<organism evidence="2 3">
    <name type="scientific">Dorea formicigenerans</name>
    <dbReference type="NCBI Taxonomy" id="39486"/>
    <lineage>
        <taxon>Bacteria</taxon>
        <taxon>Bacillati</taxon>
        <taxon>Bacillota</taxon>
        <taxon>Clostridia</taxon>
        <taxon>Lachnospirales</taxon>
        <taxon>Lachnospiraceae</taxon>
        <taxon>Dorea</taxon>
    </lineage>
</organism>
<proteinExistence type="predicted"/>
<keyword evidence="1" id="KW-0472">Membrane</keyword>
<dbReference type="AlphaFoldDB" id="A0A564TV12"/>
<name>A0A564TV12_9FIRM</name>
<evidence type="ECO:0000313" key="2">
    <source>
        <dbReference type="EMBL" id="VUX11055.1"/>
    </source>
</evidence>
<keyword evidence="1" id="KW-0812">Transmembrane</keyword>
<dbReference type="Proteomes" id="UP000358366">
    <property type="component" value="Unassembled WGS sequence"/>
</dbReference>
<gene>
    <name evidence="2" type="ORF">DFSSTS7063_01849</name>
</gene>
<accession>A0A564TV12</accession>
<feature type="transmembrane region" description="Helical" evidence="1">
    <location>
        <begin position="25"/>
        <end position="43"/>
    </location>
</feature>
<evidence type="ECO:0000313" key="3">
    <source>
        <dbReference type="Proteomes" id="UP000358366"/>
    </source>
</evidence>
<protein>
    <submittedName>
        <fullName evidence="2">Uncharacterized protein</fullName>
    </submittedName>
</protein>
<keyword evidence="1" id="KW-1133">Transmembrane helix</keyword>